<proteinExistence type="predicted"/>
<evidence type="ECO:0000313" key="3">
    <source>
        <dbReference type="Proteomes" id="UP000829196"/>
    </source>
</evidence>
<sequence length="80" mass="9133">MTAAAAAMASRGRRKKASKINRGPQVAAMTARWQISRFSALLLNSVSRRVRQLIAPKIRKIYAEIRTFKQDDFQEQFIPL</sequence>
<comment type="caution">
    <text evidence="2">The sequence shown here is derived from an EMBL/GenBank/DDBJ whole genome shotgun (WGS) entry which is preliminary data.</text>
</comment>
<name>A0A8T3C7Z5_DENNO</name>
<dbReference type="SMR" id="A0A8T3C7Z5"/>
<reference evidence="2" key="1">
    <citation type="journal article" date="2022" name="Front. Genet.">
        <title>Chromosome-Scale Assembly of the Dendrobium nobile Genome Provides Insights Into the Molecular Mechanism of the Biosynthesis of the Medicinal Active Ingredient of Dendrobium.</title>
        <authorList>
            <person name="Xu Q."/>
            <person name="Niu S.-C."/>
            <person name="Li K.-L."/>
            <person name="Zheng P.-J."/>
            <person name="Zhang X.-J."/>
            <person name="Jia Y."/>
            <person name="Liu Y."/>
            <person name="Niu Y.-X."/>
            <person name="Yu L.-H."/>
            <person name="Chen D.-F."/>
            <person name="Zhang G.-Q."/>
        </authorList>
    </citation>
    <scope>NUCLEOTIDE SEQUENCE</scope>
    <source>
        <tissue evidence="2">Leaf</tissue>
    </source>
</reference>
<keyword evidence="3" id="KW-1185">Reference proteome</keyword>
<accession>A0A8T3C7Z5</accession>
<evidence type="ECO:0000256" key="1">
    <source>
        <dbReference type="SAM" id="MobiDB-lite"/>
    </source>
</evidence>
<gene>
    <name evidence="2" type="ORF">KFK09_001367</name>
</gene>
<organism evidence="2 3">
    <name type="scientific">Dendrobium nobile</name>
    <name type="common">Orchid</name>
    <dbReference type="NCBI Taxonomy" id="94219"/>
    <lineage>
        <taxon>Eukaryota</taxon>
        <taxon>Viridiplantae</taxon>
        <taxon>Streptophyta</taxon>
        <taxon>Embryophyta</taxon>
        <taxon>Tracheophyta</taxon>
        <taxon>Spermatophyta</taxon>
        <taxon>Magnoliopsida</taxon>
        <taxon>Liliopsida</taxon>
        <taxon>Asparagales</taxon>
        <taxon>Orchidaceae</taxon>
        <taxon>Epidendroideae</taxon>
        <taxon>Malaxideae</taxon>
        <taxon>Dendrobiinae</taxon>
        <taxon>Dendrobium</taxon>
    </lineage>
</organism>
<feature type="region of interest" description="Disordered" evidence="1">
    <location>
        <begin position="1"/>
        <end position="23"/>
    </location>
</feature>
<dbReference type="Proteomes" id="UP000829196">
    <property type="component" value="Unassembled WGS sequence"/>
</dbReference>
<feature type="compositionally biased region" description="Low complexity" evidence="1">
    <location>
        <begin position="1"/>
        <end position="10"/>
    </location>
</feature>
<dbReference type="EMBL" id="JAGYWB010000002">
    <property type="protein sequence ID" value="KAI0528824.1"/>
    <property type="molecule type" value="Genomic_DNA"/>
</dbReference>
<dbReference type="AlphaFoldDB" id="A0A8T3C7Z5"/>
<evidence type="ECO:0000313" key="2">
    <source>
        <dbReference type="EMBL" id="KAI0528824.1"/>
    </source>
</evidence>
<protein>
    <submittedName>
        <fullName evidence="2">Uncharacterized protein</fullName>
    </submittedName>
</protein>